<evidence type="ECO:0000256" key="1">
    <source>
        <dbReference type="SAM" id="MobiDB-lite"/>
    </source>
</evidence>
<feature type="compositionally biased region" description="Basic residues" evidence="1">
    <location>
        <begin position="185"/>
        <end position="199"/>
    </location>
</feature>
<evidence type="ECO:0000313" key="2">
    <source>
        <dbReference type="EMBL" id="THH14659.1"/>
    </source>
</evidence>
<reference evidence="2 3" key="1">
    <citation type="submission" date="2019-02" db="EMBL/GenBank/DDBJ databases">
        <title>Genome sequencing of the rare red list fungi Antrodiella citrinella (Flaviporus citrinellus).</title>
        <authorList>
            <person name="Buettner E."/>
            <person name="Kellner H."/>
        </authorList>
    </citation>
    <scope>NUCLEOTIDE SEQUENCE [LARGE SCALE GENOMIC DNA]</scope>
    <source>
        <strain evidence="2 3">DSM 108506</strain>
    </source>
</reference>
<accession>A0A4S4LQR2</accession>
<proteinExistence type="predicted"/>
<keyword evidence="3" id="KW-1185">Reference proteome</keyword>
<feature type="compositionally biased region" description="Basic and acidic residues" evidence="1">
    <location>
        <begin position="162"/>
        <end position="184"/>
    </location>
</feature>
<gene>
    <name evidence="2" type="ORF">EUX98_g9582</name>
</gene>
<organism evidence="2 3">
    <name type="scientific">Antrodiella citrinella</name>
    <dbReference type="NCBI Taxonomy" id="2447956"/>
    <lineage>
        <taxon>Eukaryota</taxon>
        <taxon>Fungi</taxon>
        <taxon>Dikarya</taxon>
        <taxon>Basidiomycota</taxon>
        <taxon>Agaricomycotina</taxon>
        <taxon>Agaricomycetes</taxon>
        <taxon>Polyporales</taxon>
        <taxon>Steccherinaceae</taxon>
        <taxon>Antrodiella</taxon>
    </lineage>
</organism>
<name>A0A4S4LQR2_9APHY</name>
<feature type="region of interest" description="Disordered" evidence="1">
    <location>
        <begin position="142"/>
        <end position="199"/>
    </location>
</feature>
<evidence type="ECO:0000313" key="3">
    <source>
        <dbReference type="Proteomes" id="UP000308730"/>
    </source>
</evidence>
<sequence>MASQPSIDFDNFNPLEKAILTAAARIVEALRRCPAKSDPSFARWECRFYKEVISASELEQSTTTQRVHAIVPSAMFCYNRAQNDSKKLDITTISVDEPGLGSRCYKEMPEGVALGENCWWTTFPTLKEKKDIVPIENIGSGLGKKRKREIDAEGGIADEVIAGEKGKGKEKEKGKGKDQDETKKPPPKRTRNPPNACRR</sequence>
<dbReference type="EMBL" id="SGPM01000908">
    <property type="protein sequence ID" value="THH14659.1"/>
    <property type="molecule type" value="Genomic_DNA"/>
</dbReference>
<protein>
    <submittedName>
        <fullName evidence="2">Uncharacterized protein</fullName>
    </submittedName>
</protein>
<dbReference type="Proteomes" id="UP000308730">
    <property type="component" value="Unassembled WGS sequence"/>
</dbReference>
<dbReference type="AlphaFoldDB" id="A0A4S4LQR2"/>
<comment type="caution">
    <text evidence="2">The sequence shown here is derived from an EMBL/GenBank/DDBJ whole genome shotgun (WGS) entry which is preliminary data.</text>
</comment>